<evidence type="ECO:0000313" key="5">
    <source>
        <dbReference type="Proteomes" id="UP001177744"/>
    </source>
</evidence>
<evidence type="ECO:0000256" key="2">
    <source>
        <dbReference type="SAM" id="Coils"/>
    </source>
</evidence>
<gene>
    <name evidence="4" type="ORF">QTO34_011943</name>
</gene>
<feature type="coiled-coil region" evidence="2">
    <location>
        <begin position="62"/>
        <end position="89"/>
    </location>
</feature>
<feature type="region of interest" description="Disordered" evidence="3">
    <location>
        <begin position="109"/>
        <end position="132"/>
    </location>
</feature>
<dbReference type="EMBL" id="JAULJE010000023">
    <property type="protein sequence ID" value="KAK1328370.1"/>
    <property type="molecule type" value="Genomic_DNA"/>
</dbReference>
<accession>A0AA40HCU6</accession>
<evidence type="ECO:0000313" key="4">
    <source>
        <dbReference type="EMBL" id="KAK1328370.1"/>
    </source>
</evidence>
<reference evidence="4" key="1">
    <citation type="submission" date="2023-06" db="EMBL/GenBank/DDBJ databases">
        <title>Reference genome for the Northern bat (Eptesicus nilssonii), a most northern bat species.</title>
        <authorList>
            <person name="Laine V.N."/>
            <person name="Pulliainen A.T."/>
            <person name="Lilley T.M."/>
        </authorList>
    </citation>
    <scope>NUCLEOTIDE SEQUENCE</scope>
    <source>
        <strain evidence="4">BLF_Eptnil</strain>
        <tissue evidence="4">Kidney</tissue>
    </source>
</reference>
<comment type="subcellular location">
    <subcellularLocation>
        <location evidence="1">Nucleus</location>
    </subcellularLocation>
</comment>
<evidence type="ECO:0000256" key="1">
    <source>
        <dbReference type="ARBA" id="ARBA00004123"/>
    </source>
</evidence>
<dbReference type="GO" id="GO:0003723">
    <property type="term" value="F:RNA binding"/>
    <property type="evidence" value="ECO:0007669"/>
    <property type="project" value="TreeGrafter"/>
</dbReference>
<dbReference type="PANTHER" id="PTHR12221:SF6">
    <property type="entry name" value="PESCADILLO HOMOLOG"/>
    <property type="match status" value="1"/>
</dbReference>
<evidence type="ECO:0000256" key="3">
    <source>
        <dbReference type="SAM" id="MobiDB-lite"/>
    </source>
</evidence>
<dbReference type="Proteomes" id="UP001177744">
    <property type="component" value="Unassembled WGS sequence"/>
</dbReference>
<comment type="caution">
    <text evidence="4">The sequence shown here is derived from an EMBL/GenBank/DDBJ whole genome shotgun (WGS) entry which is preliminary data.</text>
</comment>
<keyword evidence="2" id="KW-0175">Coiled coil</keyword>
<proteinExistence type="predicted"/>
<dbReference type="GO" id="GO:0070545">
    <property type="term" value="C:PeBoW complex"/>
    <property type="evidence" value="ECO:0007669"/>
    <property type="project" value="TreeGrafter"/>
</dbReference>
<dbReference type="InterPro" id="IPR010613">
    <property type="entry name" value="PES"/>
</dbReference>
<protein>
    <submittedName>
        <fullName evidence="4">Uncharacterized protein</fullName>
    </submittedName>
</protein>
<feature type="compositionally biased region" description="Acidic residues" evidence="3">
    <location>
        <begin position="13"/>
        <end position="38"/>
    </location>
</feature>
<sequence>MNLKREEGGGGGDGEEEGENEEEEEEDVEAGSEKEEEAQLTALEEQRMEGKKPRVMAGTVKLEDKQRLAQEEESEAKRLAIMMMKKREKYLYNKIMFGKRRKIREANKLAEKRKAHDEAVRSEKKAKKARPV</sequence>
<keyword evidence="5" id="KW-1185">Reference proteome</keyword>
<organism evidence="4 5">
    <name type="scientific">Cnephaeus nilssonii</name>
    <name type="common">Northern bat</name>
    <name type="synonym">Eptesicus nilssonii</name>
    <dbReference type="NCBI Taxonomy" id="3371016"/>
    <lineage>
        <taxon>Eukaryota</taxon>
        <taxon>Metazoa</taxon>
        <taxon>Chordata</taxon>
        <taxon>Craniata</taxon>
        <taxon>Vertebrata</taxon>
        <taxon>Euteleostomi</taxon>
        <taxon>Mammalia</taxon>
        <taxon>Eutheria</taxon>
        <taxon>Laurasiatheria</taxon>
        <taxon>Chiroptera</taxon>
        <taxon>Yangochiroptera</taxon>
        <taxon>Vespertilionidae</taxon>
        <taxon>Cnephaeus</taxon>
    </lineage>
</organism>
<feature type="region of interest" description="Disordered" evidence="3">
    <location>
        <begin position="1"/>
        <end position="38"/>
    </location>
</feature>
<dbReference type="PANTHER" id="PTHR12221">
    <property type="entry name" value="PESCADILLO - RELATED"/>
    <property type="match status" value="1"/>
</dbReference>
<dbReference type="AlphaFoldDB" id="A0AA40HCU6"/>
<dbReference type="GO" id="GO:0000463">
    <property type="term" value="P:maturation of LSU-rRNA from tricistronic rRNA transcript (SSU-rRNA, 5.8S rRNA, LSU-rRNA)"/>
    <property type="evidence" value="ECO:0007669"/>
    <property type="project" value="TreeGrafter"/>
</dbReference>
<feature type="compositionally biased region" description="Basic and acidic residues" evidence="3">
    <location>
        <begin position="109"/>
        <end position="123"/>
    </location>
</feature>
<name>A0AA40HCU6_CNENI</name>